<organism evidence="1 2">
    <name type="scientific">Anaerobacillus isosaccharinicus</name>
    <dbReference type="NCBI Taxonomy" id="1532552"/>
    <lineage>
        <taxon>Bacteria</taxon>
        <taxon>Bacillati</taxon>
        <taxon>Bacillota</taxon>
        <taxon>Bacilli</taxon>
        <taxon>Bacillales</taxon>
        <taxon>Bacillaceae</taxon>
        <taxon>Anaerobacillus</taxon>
    </lineage>
</organism>
<evidence type="ECO:0000313" key="2">
    <source>
        <dbReference type="Proteomes" id="UP000180175"/>
    </source>
</evidence>
<evidence type="ECO:0000313" key="1">
    <source>
        <dbReference type="EMBL" id="QOY38675.2"/>
    </source>
</evidence>
<sequence>MFQIQSQRKSHTNKSVQKRKQNKIKNLLLIGFLVYLMLVIYVTLFAWNYGASLGPAGPGGRNYNFIPFRSIYRIAVYSPTIVDPIKILIGNIILFIPFGFLAPIAIKKLRKSVLITTGLGMLLSIAIESSQFLFTYRVSNIDDVILNTLGAFIGAVMIKICFFVKSKIIYFKT</sequence>
<dbReference type="InterPro" id="IPR006976">
    <property type="entry name" value="VanZ-like"/>
</dbReference>
<name>A0A7S7RE39_9BACI</name>
<reference evidence="1 2" key="1">
    <citation type="journal article" date="2017" name="Genome Announc.">
        <title>Draft Genome Sequences of Four Alkaliphilic Bacteria Belonging to the Anaerobacillus Genus.</title>
        <authorList>
            <person name="Bassil N.M."/>
            <person name="Lloyd J.R."/>
        </authorList>
    </citation>
    <scope>NUCLEOTIDE SEQUENCE [LARGE SCALE GENOMIC DNA]</scope>
    <source>
        <strain evidence="1 2">NB2006</strain>
    </source>
</reference>
<dbReference type="PANTHER" id="PTHR36834">
    <property type="entry name" value="MEMBRANE PROTEIN-RELATED"/>
    <property type="match status" value="1"/>
</dbReference>
<keyword evidence="2" id="KW-1185">Reference proteome</keyword>
<protein>
    <submittedName>
        <fullName evidence="1">VanZ family protein</fullName>
    </submittedName>
</protein>
<gene>
    <name evidence="1" type="ORF">AWH56_019055</name>
</gene>
<proteinExistence type="predicted"/>
<accession>A0A7S7RE39</accession>
<reference evidence="1 2" key="2">
    <citation type="journal article" date="2019" name="Int. J. Syst. Evol. Microbiol.">
        <title>Anaerobacillus isosaccharinicus sp. nov., an alkaliphilic bacterium which degrades isosaccharinic acid.</title>
        <authorList>
            <person name="Bassil N.M."/>
            <person name="Lloyd J.R."/>
        </authorList>
    </citation>
    <scope>NUCLEOTIDE SEQUENCE [LARGE SCALE GENOMIC DNA]</scope>
    <source>
        <strain evidence="1 2">NB2006</strain>
    </source>
</reference>
<dbReference type="KEGG" id="aia:AWH56_019055"/>
<dbReference type="Proteomes" id="UP000180175">
    <property type="component" value="Chromosome"/>
</dbReference>
<dbReference type="EMBL" id="CP063356">
    <property type="protein sequence ID" value="QOY38675.2"/>
    <property type="molecule type" value="Genomic_DNA"/>
</dbReference>
<dbReference type="InterPro" id="IPR053150">
    <property type="entry name" value="Teicoplanin_resist-assoc"/>
</dbReference>
<dbReference type="AlphaFoldDB" id="A0A7S7RE39"/>
<dbReference type="Pfam" id="PF04892">
    <property type="entry name" value="VanZ"/>
    <property type="match status" value="1"/>
</dbReference>
<dbReference type="PANTHER" id="PTHR36834:SF1">
    <property type="entry name" value="INTEGRAL MEMBRANE PROTEIN"/>
    <property type="match status" value="1"/>
</dbReference>